<dbReference type="InterPro" id="IPR042097">
    <property type="entry name" value="Aminopeptidase_N-like_N_sf"/>
</dbReference>
<comment type="cofactor">
    <cofactor evidence="10 12">
        <name>Zn(2+)</name>
        <dbReference type="ChEBI" id="CHEBI:29105"/>
    </cofactor>
    <text evidence="10 12">Binds 1 zinc ion per subunit.</text>
</comment>
<reference evidence="17 18" key="1">
    <citation type="submission" date="2020-08" db="EMBL/GenBank/DDBJ databases">
        <title>Genomic Encyclopedia of Type Strains, Phase IV (KMG-IV): sequencing the most valuable type-strain genomes for metagenomic binning, comparative biology and taxonomic classification.</title>
        <authorList>
            <person name="Goeker M."/>
        </authorList>
    </citation>
    <scope>NUCLEOTIDE SEQUENCE [LARGE SCALE GENOMIC DNA]</scope>
    <source>
        <strain evidence="17 18">DSM 106739</strain>
    </source>
</reference>
<dbReference type="GO" id="GO:0005615">
    <property type="term" value="C:extracellular space"/>
    <property type="evidence" value="ECO:0007669"/>
    <property type="project" value="TreeGrafter"/>
</dbReference>
<evidence type="ECO:0000256" key="8">
    <source>
        <dbReference type="ARBA" id="ARBA00023049"/>
    </source>
</evidence>
<dbReference type="Gene3D" id="1.10.390.10">
    <property type="entry name" value="Neutral Protease Domain 2"/>
    <property type="match status" value="1"/>
</dbReference>
<evidence type="ECO:0000256" key="2">
    <source>
        <dbReference type="ARBA" id="ARBA00010136"/>
    </source>
</evidence>
<keyword evidence="8 12" id="KW-0482">Metalloprotease</keyword>
<dbReference type="FunFam" id="1.10.390.10:FF:000006">
    <property type="entry name" value="Puromycin-sensitive aminopeptidase"/>
    <property type="match status" value="1"/>
</dbReference>
<dbReference type="CDD" id="cd09601">
    <property type="entry name" value="M1_APN-Q_like"/>
    <property type="match status" value="1"/>
</dbReference>
<feature type="active site" description="Proton acceptor" evidence="9">
    <location>
        <position position="325"/>
    </location>
</feature>
<dbReference type="InterPro" id="IPR034016">
    <property type="entry name" value="M1_APN-typ"/>
</dbReference>
<organism evidence="17 18">
    <name type="scientific">Niveibacterium umoris</name>
    <dbReference type="NCBI Taxonomy" id="1193620"/>
    <lineage>
        <taxon>Bacteria</taxon>
        <taxon>Pseudomonadati</taxon>
        <taxon>Pseudomonadota</taxon>
        <taxon>Betaproteobacteria</taxon>
        <taxon>Rhodocyclales</taxon>
        <taxon>Rhodocyclaceae</taxon>
        <taxon>Niveibacterium</taxon>
    </lineage>
</organism>
<evidence type="ECO:0000313" key="17">
    <source>
        <dbReference type="EMBL" id="MBB4013013.1"/>
    </source>
</evidence>
<feature type="domain" description="ERAP1-like C-terminal" evidence="15">
    <location>
        <begin position="558"/>
        <end position="803"/>
    </location>
</feature>
<feature type="site" description="Transition state stabilizer" evidence="11">
    <location>
        <position position="409"/>
    </location>
</feature>
<dbReference type="GO" id="GO:0016020">
    <property type="term" value="C:membrane"/>
    <property type="evidence" value="ECO:0007669"/>
    <property type="project" value="TreeGrafter"/>
</dbReference>
<keyword evidence="13" id="KW-0732">Signal</keyword>
<evidence type="ECO:0000256" key="5">
    <source>
        <dbReference type="ARBA" id="ARBA00022723"/>
    </source>
</evidence>
<dbReference type="Gene3D" id="2.60.40.1730">
    <property type="entry name" value="tricorn interacting facor f3 domain"/>
    <property type="match status" value="1"/>
</dbReference>
<evidence type="ECO:0000256" key="4">
    <source>
        <dbReference type="ARBA" id="ARBA00022670"/>
    </source>
</evidence>
<feature type="signal peptide" evidence="13">
    <location>
        <begin position="1"/>
        <end position="24"/>
    </location>
</feature>
<keyword evidence="4 12" id="KW-0645">Protease</keyword>
<evidence type="ECO:0000256" key="13">
    <source>
        <dbReference type="SAM" id="SignalP"/>
    </source>
</evidence>
<dbReference type="InterPro" id="IPR001930">
    <property type="entry name" value="Peptidase_M1"/>
</dbReference>
<dbReference type="SUPFAM" id="SSF55486">
    <property type="entry name" value="Metalloproteases ('zincins'), catalytic domain"/>
    <property type="match status" value="1"/>
</dbReference>
<dbReference type="RefSeq" id="WP_183634774.1">
    <property type="nucleotide sequence ID" value="NZ_BAABLE010000011.1"/>
</dbReference>
<feature type="domain" description="Aminopeptidase N-like N-terminal" evidence="16">
    <location>
        <begin position="39"/>
        <end position="219"/>
    </location>
</feature>
<feature type="binding site" evidence="10">
    <location>
        <position position="328"/>
    </location>
    <ligand>
        <name>Zn(2+)</name>
        <dbReference type="ChEBI" id="CHEBI:29105"/>
        <note>catalytic</note>
    </ligand>
</feature>
<dbReference type="GO" id="GO:0006508">
    <property type="term" value="P:proteolysis"/>
    <property type="evidence" value="ECO:0007669"/>
    <property type="project" value="UniProtKB-KW"/>
</dbReference>
<evidence type="ECO:0000256" key="9">
    <source>
        <dbReference type="PIRSR" id="PIRSR634016-1"/>
    </source>
</evidence>
<dbReference type="PANTHER" id="PTHR11533">
    <property type="entry name" value="PROTEASE M1 ZINC METALLOPROTEASE"/>
    <property type="match status" value="1"/>
</dbReference>
<dbReference type="PRINTS" id="PR00756">
    <property type="entry name" value="ALADIPTASE"/>
</dbReference>
<evidence type="ECO:0000259" key="15">
    <source>
        <dbReference type="Pfam" id="PF11838"/>
    </source>
</evidence>
<feature type="chain" id="PRO_5032297625" description="Aminopeptidase" evidence="13">
    <location>
        <begin position="25"/>
        <end position="885"/>
    </location>
</feature>
<keyword evidence="7 10" id="KW-0862">Zinc</keyword>
<comment type="catalytic activity">
    <reaction evidence="1">
        <text>Release of an N-terminal amino acid, Xaa-|-Yaa- from a peptide, amide or arylamide. Xaa is preferably Ala, but may be most amino acids including Pro (slow action). When a terminal hydrophobic residue is followed by a prolyl residue, the two may be released as an intact Xaa-Pro dipeptide.</text>
        <dbReference type="EC" id="3.4.11.2"/>
    </reaction>
</comment>
<dbReference type="InterPro" id="IPR050344">
    <property type="entry name" value="Peptidase_M1_aminopeptidases"/>
</dbReference>
<dbReference type="InterPro" id="IPR024571">
    <property type="entry name" value="ERAP1-like_C_dom"/>
</dbReference>
<evidence type="ECO:0000259" key="16">
    <source>
        <dbReference type="Pfam" id="PF17900"/>
    </source>
</evidence>
<comment type="similarity">
    <text evidence="2 12">Belongs to the peptidase M1 family.</text>
</comment>
<evidence type="ECO:0000256" key="6">
    <source>
        <dbReference type="ARBA" id="ARBA00022801"/>
    </source>
</evidence>
<evidence type="ECO:0000259" key="14">
    <source>
        <dbReference type="Pfam" id="PF01433"/>
    </source>
</evidence>
<dbReference type="EMBL" id="JACIET010000001">
    <property type="protein sequence ID" value="MBB4013013.1"/>
    <property type="molecule type" value="Genomic_DNA"/>
</dbReference>
<gene>
    <name evidence="17" type="ORF">GGR36_002321</name>
</gene>
<keyword evidence="3 12" id="KW-0031">Aminopeptidase</keyword>
<dbReference type="GO" id="GO:0005737">
    <property type="term" value="C:cytoplasm"/>
    <property type="evidence" value="ECO:0007669"/>
    <property type="project" value="TreeGrafter"/>
</dbReference>
<evidence type="ECO:0000256" key="10">
    <source>
        <dbReference type="PIRSR" id="PIRSR634016-3"/>
    </source>
</evidence>
<dbReference type="Pfam" id="PF11838">
    <property type="entry name" value="ERAP1_C"/>
    <property type="match status" value="1"/>
</dbReference>
<evidence type="ECO:0000256" key="1">
    <source>
        <dbReference type="ARBA" id="ARBA00000098"/>
    </source>
</evidence>
<dbReference type="GO" id="GO:0043171">
    <property type="term" value="P:peptide catabolic process"/>
    <property type="evidence" value="ECO:0007669"/>
    <property type="project" value="TreeGrafter"/>
</dbReference>
<dbReference type="AlphaFoldDB" id="A0A840BK67"/>
<keyword evidence="5 10" id="KW-0479">Metal-binding</keyword>
<dbReference type="PANTHER" id="PTHR11533:SF174">
    <property type="entry name" value="PUROMYCIN-SENSITIVE AMINOPEPTIDASE-RELATED"/>
    <property type="match status" value="1"/>
</dbReference>
<protein>
    <recommendedName>
        <fullName evidence="12">Aminopeptidase</fullName>
        <ecNumber evidence="12">3.4.11.-</ecNumber>
    </recommendedName>
</protein>
<evidence type="ECO:0000313" key="18">
    <source>
        <dbReference type="Proteomes" id="UP000561045"/>
    </source>
</evidence>
<evidence type="ECO:0000256" key="7">
    <source>
        <dbReference type="ARBA" id="ARBA00022833"/>
    </source>
</evidence>
<feature type="domain" description="Peptidase M1 membrane alanine aminopeptidase" evidence="14">
    <location>
        <begin position="253"/>
        <end position="468"/>
    </location>
</feature>
<name>A0A840BK67_9RHOO</name>
<sequence>MYAHCLRAALCGAALALLASPSLAFKLEQTPGALSRSVVPQSYRVEIDADPYAERFSGRETIQFDVRKPVRDITLHANRLDVQVSDVDGQAGRYPLTADPDAQTVTIQLPRALVPGRHSLSLQWRGELDENGEGLYVSRYRTPDGTAKRMLVTQMEPIGARRMLPLFDEPAFRAKFDVTVNTPARFTVLGNMPVAAEKTLADGRKQVRFAATPRMASYLLAIAVGEFEALRDRHEGVDIAIWTTEGRTRDAGFALAATHQILDYYYAYFGTRYPLPKLDQIAVPGMRGAMENWGLITYGEELLVVDALKAGVRQKQNATTTIAHEIAHQWFGNLVTMAWWDDLWLNEAFAEWMGVKAALQLNPDWRARATLIHEREEAMDEDALITAKPIARPVTSDRAAFDSFDATTYNKGHMVIGLIEQYLGEDMLRDGLRDYLAQHAYSNATGAELWDALARRSGKPVKAFAEAWTRTPGHPVVFAERSCEAGKERITLRQARYGFGAAAGQAARWPVPLQLVGREHSARQRVDLLDAPVTVEADSCRSLRSIEPSPFDLWRLVWDDATQQRLLAQFPQLESEQRGRLLGDAWALAQTGQTPLAQVSAMIDALPVTDTPQAWGVATSVMRELRDLTLGSALTPQWDARILAWLAPVAERLAAMSPAERAAPAFATLESDVESLRGLAGDASVLALARKQFAMPEPSVSPDRYAGLLAVLGPRGNDEEFAALLARFRANQDGSLAWPYLRAVALAASPVRVRQVLALSLSDDAPRHLQGDIPGMVAASGHPREAWAFTRDNLDALFARSSDWGRRGIFTSPLRGARDTALAEEISLAARARLQPDELPSLEQAIAATARNAEAWSHLAGALADHLLPATDPAQHDMAAAPETH</sequence>
<feature type="binding site" evidence="10">
    <location>
        <position position="324"/>
    </location>
    <ligand>
        <name>Zn(2+)</name>
        <dbReference type="ChEBI" id="CHEBI:29105"/>
        <note>catalytic</note>
    </ligand>
</feature>
<feature type="binding site" evidence="10">
    <location>
        <position position="347"/>
    </location>
    <ligand>
        <name>Zn(2+)</name>
        <dbReference type="ChEBI" id="CHEBI:29105"/>
        <note>catalytic</note>
    </ligand>
</feature>
<dbReference type="Proteomes" id="UP000561045">
    <property type="component" value="Unassembled WGS sequence"/>
</dbReference>
<dbReference type="SUPFAM" id="SSF63737">
    <property type="entry name" value="Leukotriene A4 hydrolase N-terminal domain"/>
    <property type="match status" value="1"/>
</dbReference>
<keyword evidence="18" id="KW-1185">Reference proteome</keyword>
<dbReference type="Pfam" id="PF01433">
    <property type="entry name" value="Peptidase_M1"/>
    <property type="match status" value="1"/>
</dbReference>
<evidence type="ECO:0000256" key="12">
    <source>
        <dbReference type="RuleBase" id="RU364040"/>
    </source>
</evidence>
<dbReference type="GO" id="GO:0042277">
    <property type="term" value="F:peptide binding"/>
    <property type="evidence" value="ECO:0007669"/>
    <property type="project" value="TreeGrafter"/>
</dbReference>
<dbReference type="GO" id="GO:0070006">
    <property type="term" value="F:metalloaminopeptidase activity"/>
    <property type="evidence" value="ECO:0007669"/>
    <property type="project" value="TreeGrafter"/>
</dbReference>
<dbReference type="GO" id="GO:0008270">
    <property type="term" value="F:zinc ion binding"/>
    <property type="evidence" value="ECO:0007669"/>
    <property type="project" value="UniProtKB-UniRule"/>
</dbReference>
<dbReference type="InterPro" id="IPR014782">
    <property type="entry name" value="Peptidase_M1_dom"/>
</dbReference>
<evidence type="ECO:0000256" key="3">
    <source>
        <dbReference type="ARBA" id="ARBA00022438"/>
    </source>
</evidence>
<keyword evidence="6 12" id="KW-0378">Hydrolase</keyword>
<evidence type="ECO:0000256" key="11">
    <source>
        <dbReference type="PIRSR" id="PIRSR634016-4"/>
    </source>
</evidence>
<accession>A0A840BK67</accession>
<proteinExistence type="inferred from homology"/>
<dbReference type="GO" id="GO:0016285">
    <property type="term" value="F:alanyl aminopeptidase activity"/>
    <property type="evidence" value="ECO:0007669"/>
    <property type="project" value="UniProtKB-EC"/>
</dbReference>
<dbReference type="EC" id="3.4.11.-" evidence="12"/>
<dbReference type="InterPro" id="IPR027268">
    <property type="entry name" value="Peptidase_M4/M1_CTD_sf"/>
</dbReference>
<dbReference type="Pfam" id="PF17900">
    <property type="entry name" value="Peptidase_M1_N"/>
    <property type="match status" value="1"/>
</dbReference>
<dbReference type="Gene3D" id="1.25.50.20">
    <property type="match status" value="1"/>
</dbReference>
<comment type="caution">
    <text evidence="17">The sequence shown here is derived from an EMBL/GenBank/DDBJ whole genome shotgun (WGS) entry which is preliminary data.</text>
</comment>
<dbReference type="InterPro" id="IPR045357">
    <property type="entry name" value="Aminopeptidase_N-like_N"/>
</dbReference>